<dbReference type="GO" id="GO:0070286">
    <property type="term" value="P:axonemal dynein complex assembly"/>
    <property type="evidence" value="ECO:0007669"/>
    <property type="project" value="TreeGrafter"/>
</dbReference>
<evidence type="ECO:0000256" key="4">
    <source>
        <dbReference type="PROSITE-ProRule" id="PRU00259"/>
    </source>
</evidence>
<dbReference type="PANTHER" id="PTHR46540:SF1">
    <property type="entry name" value="TETRATRICOPEPTIDE REPEAT PROTEIN 12"/>
    <property type="match status" value="1"/>
</dbReference>
<protein>
    <recommendedName>
        <fullName evidence="3">Protein unc-45 homolog B</fullName>
    </recommendedName>
</protein>
<feature type="compositionally biased region" description="Basic and acidic residues" evidence="5">
    <location>
        <begin position="294"/>
        <end position="306"/>
    </location>
</feature>
<evidence type="ECO:0000256" key="1">
    <source>
        <dbReference type="ARBA" id="ARBA00004161"/>
    </source>
</evidence>
<feature type="region of interest" description="Disordered" evidence="5">
    <location>
        <begin position="274"/>
        <end position="310"/>
    </location>
</feature>
<comment type="subcellular location">
    <subcellularLocation>
        <location evidence="1">Cytoplasm</location>
        <location evidence="1">Myofibril</location>
        <location evidence="1">Sarcomere</location>
        <location evidence="1">A band</location>
    </subcellularLocation>
    <subcellularLocation>
        <location evidence="2">Cytoplasm</location>
        <location evidence="2">Myofibril</location>
        <location evidence="2">Sarcomere</location>
        <location evidence="2">Z line</location>
    </subcellularLocation>
</comment>
<dbReference type="PANTHER" id="PTHR46540">
    <property type="entry name" value="TETRATRICOPEPTIDE REPEAT PROTEIN 12"/>
    <property type="match status" value="1"/>
</dbReference>
<feature type="region of interest" description="Disordered" evidence="5">
    <location>
        <begin position="575"/>
        <end position="614"/>
    </location>
</feature>
<dbReference type="InterPro" id="IPR011989">
    <property type="entry name" value="ARM-like"/>
</dbReference>
<dbReference type="EMBL" id="HBEV01009846">
    <property type="protein sequence ID" value="CAD8590149.1"/>
    <property type="molecule type" value="Transcribed_RNA"/>
</dbReference>
<dbReference type="GO" id="GO:0007288">
    <property type="term" value="P:sperm axoneme assembly"/>
    <property type="evidence" value="ECO:0007669"/>
    <property type="project" value="TreeGrafter"/>
</dbReference>
<reference evidence="6" key="1">
    <citation type="submission" date="2021-01" db="EMBL/GenBank/DDBJ databases">
        <authorList>
            <person name="Corre E."/>
            <person name="Pelletier E."/>
            <person name="Niang G."/>
            <person name="Scheremetjew M."/>
            <person name="Finn R."/>
            <person name="Kale V."/>
            <person name="Holt S."/>
            <person name="Cochrane G."/>
            <person name="Meng A."/>
            <person name="Brown T."/>
            <person name="Cohen L."/>
        </authorList>
    </citation>
    <scope>NUCLEOTIDE SEQUENCE</scope>
    <source>
        <strain evidence="6">CCMP494</strain>
    </source>
</reference>
<dbReference type="Gene3D" id="1.25.40.10">
    <property type="entry name" value="Tetratricopeptide repeat domain"/>
    <property type="match status" value="1"/>
</dbReference>
<dbReference type="AlphaFoldDB" id="A0A7S0KRN9"/>
<dbReference type="InterPro" id="IPR019734">
    <property type="entry name" value="TPR_rpt"/>
</dbReference>
<feature type="region of interest" description="Disordered" evidence="5">
    <location>
        <begin position="49"/>
        <end position="78"/>
    </location>
</feature>
<dbReference type="InterPro" id="IPR011990">
    <property type="entry name" value="TPR-like_helical_dom_sf"/>
</dbReference>
<name>A0A7S0KRN9_MICPS</name>
<dbReference type="Gene3D" id="1.25.10.10">
    <property type="entry name" value="Leucine-rich Repeat Variant"/>
    <property type="match status" value="3"/>
</dbReference>
<gene>
    <name evidence="6" type="ORF">MSP1404_LOCUS7553</name>
</gene>
<organism evidence="6">
    <name type="scientific">Micromonas pusilla</name>
    <name type="common">Picoplanktonic green alga</name>
    <name type="synonym">Chromulina pusilla</name>
    <dbReference type="NCBI Taxonomy" id="38833"/>
    <lineage>
        <taxon>Eukaryota</taxon>
        <taxon>Viridiplantae</taxon>
        <taxon>Chlorophyta</taxon>
        <taxon>Mamiellophyceae</taxon>
        <taxon>Mamiellales</taxon>
        <taxon>Mamiellaceae</taxon>
        <taxon>Micromonas</taxon>
    </lineage>
</organism>
<dbReference type="PROSITE" id="PS50176">
    <property type="entry name" value="ARM_REPEAT"/>
    <property type="match status" value="1"/>
</dbReference>
<feature type="repeat" description="ARM" evidence="4">
    <location>
        <begin position="644"/>
        <end position="687"/>
    </location>
</feature>
<dbReference type="InterPro" id="IPR043195">
    <property type="entry name" value="TTC12"/>
</dbReference>
<sequence>MGPGRGGLPPRTPQDADEFLENVDEVNALIEGLRSGKISAEYVDRKIKERDAESTQLEEMRKKEAEEAERRKYENLSPEEQKKIKAKVDEMIAEKERRERARKAFHEYRAKMPEDKRRATDYDAWDLWTPSDDEDDPWMQYTPENPAFKAMEADIDRRHAAQVRARQTAHRRREEGNAAFRGGQFAEALRCYELGLEADKRSLELHGNAAMAALKCEMFVQCIDHASKACELAEFLLERPDHPTAIKCLQRRAAARLKLSHYKDALSDLSLAHERDPSNGEIESQMKEANATYEEARKEKEVERGMRRAAQGIDGEVDGTDFHTLRELEKLCGEIGSDGCDYARLEALVEGSEQCRVYLRSGRGSHLLGLSRELERADGSMVPTGPLRVLRAACLSEANRETLAQNGTLELAVGFIGRARRSTEKATGEAVACALFLLHTCSATSNPRATIIEALASDVGPDGAIAGLFAILEADLANDTGAKLAAAHALSLLGNCAVDAEARIALTRFYYDAPGKILGPVLPVLRCGTPVLAERAAALLGNMCADGRMRAEFAANERGISDLCALLPENEKNERATAAPAGMGPGLPGLGPSRARAADRESDTDASIDPSPGGRDSELVLNVLAALANVSVDAAAAATIGKAGAAPRLARLLSRSSDPLVPARAATVLSRIARDPSTARSMCGAGGSNGDGVAATVAKFVVRRLASDAGDGAIEPAVRTLAVLANGGDAGARLALAEHAAGALVECVRRWDVVGDGTAGNAALAIGDLAREGDLLPRLAALEPVAPLLQVCHKRTGAAQKNAAIACARLATHSGMLETLKANNGLELIYRYVSP</sequence>
<proteinExistence type="predicted"/>
<evidence type="ECO:0000313" key="6">
    <source>
        <dbReference type="EMBL" id="CAD8590149.1"/>
    </source>
</evidence>
<evidence type="ECO:0000256" key="5">
    <source>
        <dbReference type="SAM" id="MobiDB-lite"/>
    </source>
</evidence>
<dbReference type="GO" id="GO:0005737">
    <property type="term" value="C:cytoplasm"/>
    <property type="evidence" value="ECO:0007669"/>
    <property type="project" value="TreeGrafter"/>
</dbReference>
<dbReference type="SMART" id="SM00028">
    <property type="entry name" value="TPR"/>
    <property type="match status" value="3"/>
</dbReference>
<dbReference type="SUPFAM" id="SSF48371">
    <property type="entry name" value="ARM repeat"/>
    <property type="match status" value="1"/>
</dbReference>
<dbReference type="SUPFAM" id="SSF48452">
    <property type="entry name" value="TPR-like"/>
    <property type="match status" value="1"/>
</dbReference>
<dbReference type="InterPro" id="IPR000225">
    <property type="entry name" value="Armadillo"/>
</dbReference>
<evidence type="ECO:0000256" key="3">
    <source>
        <dbReference type="ARBA" id="ARBA00020768"/>
    </source>
</evidence>
<dbReference type="InterPro" id="IPR016024">
    <property type="entry name" value="ARM-type_fold"/>
</dbReference>
<evidence type="ECO:0000256" key="2">
    <source>
        <dbReference type="ARBA" id="ARBA00004216"/>
    </source>
</evidence>
<accession>A0A7S0KRN9</accession>